<dbReference type="AlphaFoldDB" id="A0A6J3H3V7"/>
<evidence type="ECO:0000256" key="1">
    <source>
        <dbReference type="SAM" id="MobiDB-lite"/>
    </source>
</evidence>
<dbReference type="RefSeq" id="XP_032124655.1">
    <property type="nucleotide sequence ID" value="XM_032268764.1"/>
</dbReference>
<organism evidence="2 3">
    <name type="scientific">Sapajus apella</name>
    <name type="common">Brown-capped capuchin</name>
    <name type="synonym">Cebus apella</name>
    <dbReference type="NCBI Taxonomy" id="9515"/>
    <lineage>
        <taxon>Eukaryota</taxon>
        <taxon>Metazoa</taxon>
        <taxon>Chordata</taxon>
        <taxon>Craniata</taxon>
        <taxon>Vertebrata</taxon>
        <taxon>Euteleostomi</taxon>
        <taxon>Mammalia</taxon>
        <taxon>Eutheria</taxon>
        <taxon>Euarchontoglires</taxon>
        <taxon>Primates</taxon>
        <taxon>Haplorrhini</taxon>
        <taxon>Platyrrhini</taxon>
        <taxon>Cebidae</taxon>
        <taxon>Cebinae</taxon>
        <taxon>Sapajus</taxon>
    </lineage>
</organism>
<sequence>MFWKHPERERRPGLFFRPGTLGLAASPSFSSRPVPIRPHLILASSRPLGPALRPGLLPAAGFGVGDARLQLGPRSSYFPPLSWVPVAESPHPPLAAPRPRGVMTHFLSPADIIVPPPWPGSGGCLRPPRPPPCPSRREGAGAAWRGASPQSGSAGARRALPGLLGRPRHRPGRRGGRDRDWPRPHFSQPRPRSPAGGLGVRAFTVTDGETESRALTKAVQPPLRSGGQEFRTLGSRPVVSHRPEVLIYPHPMTPPFPIASQPARFTYLLYIWNPEQAAFAFHKRDLEKVTPGEISLASCYQDGFGFLSSQQLEHSGLCHLKP</sequence>
<protein>
    <submittedName>
        <fullName evidence="3">Uncharacterized protein LOC116543310 isoform X1</fullName>
    </submittedName>
</protein>
<evidence type="ECO:0000313" key="3">
    <source>
        <dbReference type="RefSeq" id="XP_032124655.1"/>
    </source>
</evidence>
<proteinExistence type="predicted"/>
<keyword evidence="2" id="KW-1185">Reference proteome</keyword>
<evidence type="ECO:0000313" key="2">
    <source>
        <dbReference type="Proteomes" id="UP000504640"/>
    </source>
</evidence>
<dbReference type="GeneID" id="116543310"/>
<gene>
    <name evidence="3" type="primary">LOC116543310</name>
</gene>
<name>A0A6J3H3V7_SAPAP</name>
<feature type="compositionally biased region" description="Low complexity" evidence="1">
    <location>
        <begin position="154"/>
        <end position="165"/>
    </location>
</feature>
<dbReference type="Proteomes" id="UP000504640">
    <property type="component" value="Unplaced"/>
</dbReference>
<reference evidence="3" key="1">
    <citation type="submission" date="2025-08" db="UniProtKB">
        <authorList>
            <consortium name="RefSeq"/>
        </authorList>
    </citation>
    <scope>IDENTIFICATION</scope>
    <source>
        <tissue evidence="3">Blood</tissue>
    </source>
</reference>
<feature type="region of interest" description="Disordered" evidence="1">
    <location>
        <begin position="119"/>
        <end position="199"/>
    </location>
</feature>
<accession>A0A6J3H3V7</accession>